<organism evidence="2 3">
    <name type="scientific">Pavo cristatus</name>
    <name type="common">Indian peafowl</name>
    <name type="synonym">Blue peafowl</name>
    <dbReference type="NCBI Taxonomy" id="9049"/>
    <lineage>
        <taxon>Eukaryota</taxon>
        <taxon>Metazoa</taxon>
        <taxon>Chordata</taxon>
        <taxon>Craniata</taxon>
        <taxon>Vertebrata</taxon>
        <taxon>Euteleostomi</taxon>
        <taxon>Archelosauria</taxon>
        <taxon>Archosauria</taxon>
        <taxon>Dinosauria</taxon>
        <taxon>Saurischia</taxon>
        <taxon>Theropoda</taxon>
        <taxon>Coelurosauria</taxon>
        <taxon>Aves</taxon>
        <taxon>Neognathae</taxon>
        <taxon>Galloanserae</taxon>
        <taxon>Galliformes</taxon>
        <taxon>Phasianidae</taxon>
        <taxon>Phasianinae</taxon>
        <taxon>Pavo</taxon>
    </lineage>
</organism>
<proteinExistence type="predicted"/>
<sequence>MAGVSDAAAPGGGGEGRRGGGPEQLQQDGCRGEPKTLWGSSELRPPPAGLGQPSPQQRTETLGFYESDRGRKKKRGLSVDVFWNLFVPGCFSVYIHPASSESFSGNVPVHHFALLWITVSFTNSRCFLQTV</sequence>
<accession>A0A8C9G546</accession>
<evidence type="ECO:0000313" key="2">
    <source>
        <dbReference type="Ensembl" id="ENSPSTP00000023567.1"/>
    </source>
</evidence>
<evidence type="ECO:0000313" key="3">
    <source>
        <dbReference type="Proteomes" id="UP000694428"/>
    </source>
</evidence>
<protein>
    <submittedName>
        <fullName evidence="2">Uncharacterized protein</fullName>
    </submittedName>
</protein>
<name>A0A8C9G546_PAVCR</name>
<dbReference type="Ensembl" id="ENSPSTT00000005196.1">
    <property type="protein sequence ID" value="ENSPSTP00000004940.1"/>
    <property type="gene ID" value="ENSPSTG00000003535.1"/>
</dbReference>
<dbReference type="Ensembl" id="ENSPSTT00000024795.1">
    <property type="protein sequence ID" value="ENSPSTP00000023567.1"/>
    <property type="gene ID" value="ENSPSTG00000017353.1"/>
</dbReference>
<reference evidence="2" key="1">
    <citation type="submission" date="2025-05" db="UniProtKB">
        <authorList>
            <consortium name="Ensembl"/>
        </authorList>
    </citation>
    <scope>IDENTIFICATION</scope>
</reference>
<dbReference type="Proteomes" id="UP000694428">
    <property type="component" value="Unplaced"/>
</dbReference>
<feature type="region of interest" description="Disordered" evidence="1">
    <location>
        <begin position="1"/>
        <end position="73"/>
    </location>
</feature>
<keyword evidence="3" id="KW-1185">Reference proteome</keyword>
<evidence type="ECO:0000256" key="1">
    <source>
        <dbReference type="SAM" id="MobiDB-lite"/>
    </source>
</evidence>
<dbReference type="AlphaFoldDB" id="A0A8C9G546"/>